<gene>
    <name evidence="3" type="ORF">B0T25DRAFT_177837</name>
</gene>
<reference evidence="3" key="2">
    <citation type="submission" date="2023-06" db="EMBL/GenBank/DDBJ databases">
        <authorList>
            <consortium name="Lawrence Berkeley National Laboratory"/>
            <person name="Haridas S."/>
            <person name="Hensen N."/>
            <person name="Bonometti L."/>
            <person name="Westerberg I."/>
            <person name="Brannstrom I.O."/>
            <person name="Guillou S."/>
            <person name="Cros-Aarteil S."/>
            <person name="Calhoun S."/>
            <person name="Kuo A."/>
            <person name="Mondo S."/>
            <person name="Pangilinan J."/>
            <person name="Riley R."/>
            <person name="Labutti K."/>
            <person name="Andreopoulos B."/>
            <person name="Lipzen A."/>
            <person name="Chen C."/>
            <person name="Yanf M."/>
            <person name="Daum C."/>
            <person name="Ng V."/>
            <person name="Clum A."/>
            <person name="Steindorff A."/>
            <person name="Ohm R."/>
            <person name="Martin F."/>
            <person name="Silar P."/>
            <person name="Natvig D."/>
            <person name="Lalanne C."/>
            <person name="Gautier V."/>
            <person name="Ament-Velasquez S.L."/>
            <person name="Kruys A."/>
            <person name="Hutchinson M.I."/>
            <person name="Powell A.J."/>
            <person name="Barry K."/>
            <person name="Miller A.N."/>
            <person name="Grigoriev I.V."/>
            <person name="Debuchy R."/>
            <person name="Gladieux P."/>
            <person name="Thoren M.H."/>
            <person name="Johannesson H."/>
        </authorList>
    </citation>
    <scope>NUCLEOTIDE SEQUENCE</scope>
    <source>
        <strain evidence="3">CBS 955.72</strain>
    </source>
</reference>
<reference evidence="3" key="1">
    <citation type="journal article" date="2023" name="Mol. Phylogenet. Evol.">
        <title>Genome-scale phylogeny and comparative genomics of the fungal order Sordariales.</title>
        <authorList>
            <person name="Hensen N."/>
            <person name="Bonometti L."/>
            <person name="Westerberg I."/>
            <person name="Brannstrom I.O."/>
            <person name="Guillou S."/>
            <person name="Cros-Aarteil S."/>
            <person name="Calhoun S."/>
            <person name="Haridas S."/>
            <person name="Kuo A."/>
            <person name="Mondo S."/>
            <person name="Pangilinan J."/>
            <person name="Riley R."/>
            <person name="LaButti K."/>
            <person name="Andreopoulos B."/>
            <person name="Lipzen A."/>
            <person name="Chen C."/>
            <person name="Yan M."/>
            <person name="Daum C."/>
            <person name="Ng V."/>
            <person name="Clum A."/>
            <person name="Steindorff A."/>
            <person name="Ohm R.A."/>
            <person name="Martin F."/>
            <person name="Silar P."/>
            <person name="Natvig D.O."/>
            <person name="Lalanne C."/>
            <person name="Gautier V."/>
            <person name="Ament-Velasquez S.L."/>
            <person name="Kruys A."/>
            <person name="Hutchinson M.I."/>
            <person name="Powell A.J."/>
            <person name="Barry K."/>
            <person name="Miller A.N."/>
            <person name="Grigoriev I.V."/>
            <person name="Debuchy R."/>
            <person name="Gladieux P."/>
            <person name="Hiltunen Thoren M."/>
            <person name="Johannesson H."/>
        </authorList>
    </citation>
    <scope>NUCLEOTIDE SEQUENCE</scope>
    <source>
        <strain evidence="3">CBS 955.72</strain>
    </source>
</reference>
<keyword evidence="4" id="KW-1185">Reference proteome</keyword>
<accession>A0AAJ0HP45</accession>
<keyword evidence="3" id="KW-0808">Transferase</keyword>
<dbReference type="CDD" id="cd02440">
    <property type="entry name" value="AdoMet_MTases"/>
    <property type="match status" value="1"/>
</dbReference>
<dbReference type="EMBL" id="JAUIQD010000003">
    <property type="protein sequence ID" value="KAK3358186.1"/>
    <property type="molecule type" value="Genomic_DNA"/>
</dbReference>
<dbReference type="SUPFAM" id="SSF53335">
    <property type="entry name" value="S-adenosyl-L-methionine-dependent methyltransferases"/>
    <property type="match status" value="1"/>
</dbReference>
<keyword evidence="3" id="KW-0489">Methyltransferase</keyword>
<name>A0AAJ0HP45_9PEZI</name>
<feature type="compositionally biased region" description="Polar residues" evidence="2">
    <location>
        <begin position="1"/>
        <end position="11"/>
    </location>
</feature>
<evidence type="ECO:0000256" key="2">
    <source>
        <dbReference type="SAM" id="MobiDB-lite"/>
    </source>
</evidence>
<evidence type="ECO:0000256" key="1">
    <source>
        <dbReference type="ARBA" id="ARBA00038158"/>
    </source>
</evidence>
<proteinExistence type="inferred from homology"/>
<dbReference type="Proteomes" id="UP001275084">
    <property type="component" value="Unassembled WGS sequence"/>
</dbReference>
<dbReference type="AlphaFoldDB" id="A0AAJ0HP45"/>
<dbReference type="PANTHER" id="PTHR43591:SF31">
    <property type="entry name" value="LAEA-LIKE, PUTATIVE (AFU_ORTHOLOGUE AFUA_8G01930)-RELATED"/>
    <property type="match status" value="1"/>
</dbReference>
<evidence type="ECO:0000313" key="4">
    <source>
        <dbReference type="Proteomes" id="UP001275084"/>
    </source>
</evidence>
<feature type="region of interest" description="Disordered" evidence="2">
    <location>
        <begin position="1"/>
        <end position="24"/>
    </location>
</feature>
<evidence type="ECO:0000313" key="3">
    <source>
        <dbReference type="EMBL" id="KAK3358186.1"/>
    </source>
</evidence>
<dbReference type="InterPro" id="IPR029063">
    <property type="entry name" value="SAM-dependent_MTases_sf"/>
</dbReference>
<dbReference type="Pfam" id="PF13489">
    <property type="entry name" value="Methyltransf_23"/>
    <property type="match status" value="1"/>
</dbReference>
<comment type="caution">
    <text evidence="3">The sequence shown here is derived from an EMBL/GenBank/DDBJ whole genome shotgun (WGS) entry which is preliminary data.</text>
</comment>
<sequence>MSYSQAGSTTPLRGPAPLEADDSLDSDVDSAIECDLLSDSASIASSILQYRHENGRTYHAYKDGKYILPNDIPEQDRLDLQHHLFLLTFDNQLYLSPAGRDGHALHNVLDAGTGTGIWANDLADEFPSAAIFGVDLSPIQSPFVPPNVRFQIDDLEEPWTFTTKFDFIYSRMMTAALADWPRFFQQAYDSLAPGGWVELADIYSLQCDDGSLKKDSALRKWVDLLLEGARLLGRPFDGADKYREQLVAQGFTNVHEVIFKWPQNKWPKDRKYKEIGVWTLENVGSAMEALSSAVYTRALGWSKEDMDTLIAQARAEMRDTSIHAYWPIYVVYGQKPK</sequence>
<comment type="similarity">
    <text evidence="1">Belongs to the methyltransferase superfamily. LaeA methyltransferase family.</text>
</comment>
<protein>
    <submittedName>
        <fullName evidence="3">S-adenosyl-L-methionine-dependent methyltransferase</fullName>
    </submittedName>
</protein>
<dbReference type="GO" id="GO:0008168">
    <property type="term" value="F:methyltransferase activity"/>
    <property type="evidence" value="ECO:0007669"/>
    <property type="project" value="UniProtKB-KW"/>
</dbReference>
<dbReference type="GO" id="GO:0032259">
    <property type="term" value="P:methylation"/>
    <property type="evidence" value="ECO:0007669"/>
    <property type="project" value="UniProtKB-KW"/>
</dbReference>
<dbReference type="PANTHER" id="PTHR43591">
    <property type="entry name" value="METHYLTRANSFERASE"/>
    <property type="match status" value="1"/>
</dbReference>
<dbReference type="Gene3D" id="3.40.50.150">
    <property type="entry name" value="Vaccinia Virus protein VP39"/>
    <property type="match status" value="1"/>
</dbReference>
<organism evidence="3 4">
    <name type="scientific">Lasiosphaeria hispida</name>
    <dbReference type="NCBI Taxonomy" id="260671"/>
    <lineage>
        <taxon>Eukaryota</taxon>
        <taxon>Fungi</taxon>
        <taxon>Dikarya</taxon>
        <taxon>Ascomycota</taxon>
        <taxon>Pezizomycotina</taxon>
        <taxon>Sordariomycetes</taxon>
        <taxon>Sordariomycetidae</taxon>
        <taxon>Sordariales</taxon>
        <taxon>Lasiosphaeriaceae</taxon>
        <taxon>Lasiosphaeria</taxon>
    </lineage>
</organism>